<comment type="caution">
    <text evidence="1">The sequence shown here is derived from an EMBL/GenBank/DDBJ whole genome shotgun (WGS) entry which is preliminary data.</text>
</comment>
<dbReference type="AlphaFoldDB" id="A0A5B7F6N0"/>
<organism evidence="1 2">
    <name type="scientific">Portunus trituberculatus</name>
    <name type="common">Swimming crab</name>
    <name type="synonym">Neptunus trituberculatus</name>
    <dbReference type="NCBI Taxonomy" id="210409"/>
    <lineage>
        <taxon>Eukaryota</taxon>
        <taxon>Metazoa</taxon>
        <taxon>Ecdysozoa</taxon>
        <taxon>Arthropoda</taxon>
        <taxon>Crustacea</taxon>
        <taxon>Multicrustacea</taxon>
        <taxon>Malacostraca</taxon>
        <taxon>Eumalacostraca</taxon>
        <taxon>Eucarida</taxon>
        <taxon>Decapoda</taxon>
        <taxon>Pleocyemata</taxon>
        <taxon>Brachyura</taxon>
        <taxon>Eubrachyura</taxon>
        <taxon>Portunoidea</taxon>
        <taxon>Portunidae</taxon>
        <taxon>Portuninae</taxon>
        <taxon>Portunus</taxon>
    </lineage>
</organism>
<dbReference type="EMBL" id="VSRR010004839">
    <property type="protein sequence ID" value="MPC40859.1"/>
    <property type="molecule type" value="Genomic_DNA"/>
</dbReference>
<reference evidence="1 2" key="1">
    <citation type="submission" date="2019-05" db="EMBL/GenBank/DDBJ databases">
        <title>Another draft genome of Portunus trituberculatus and its Hox gene families provides insights of decapod evolution.</title>
        <authorList>
            <person name="Jeong J.-H."/>
            <person name="Song I."/>
            <person name="Kim S."/>
            <person name="Choi T."/>
            <person name="Kim D."/>
            <person name="Ryu S."/>
            <person name="Kim W."/>
        </authorList>
    </citation>
    <scope>NUCLEOTIDE SEQUENCE [LARGE SCALE GENOMIC DNA]</scope>
    <source>
        <tissue evidence="1">Muscle</tissue>
    </source>
</reference>
<evidence type="ECO:0000313" key="2">
    <source>
        <dbReference type="Proteomes" id="UP000324222"/>
    </source>
</evidence>
<gene>
    <name evidence="1" type="ORF">E2C01_034432</name>
</gene>
<evidence type="ECO:0000313" key="1">
    <source>
        <dbReference type="EMBL" id="MPC40859.1"/>
    </source>
</evidence>
<protein>
    <submittedName>
        <fullName evidence="1">Uncharacterized protein</fullName>
    </submittedName>
</protein>
<sequence>MGTNGSSSHKPACRQSLRATVSSSRVAAHLTRTWLVPTSAQQRPTTEASECCSHILVMCRDAPSRTQLEGR</sequence>
<proteinExistence type="predicted"/>
<dbReference type="Proteomes" id="UP000324222">
    <property type="component" value="Unassembled WGS sequence"/>
</dbReference>
<accession>A0A5B7F6N0</accession>
<name>A0A5B7F6N0_PORTR</name>
<keyword evidence="2" id="KW-1185">Reference proteome</keyword>